<dbReference type="InterPro" id="IPR053083">
    <property type="entry name" value="TF_kinase-domain_protein"/>
</dbReference>
<dbReference type="AlphaFoldDB" id="A0A3M7M6G2"/>
<dbReference type="PANTHER" id="PTHR44305">
    <property type="entry name" value="SI:DKEY-192D15.2-RELATED"/>
    <property type="match status" value="1"/>
</dbReference>
<dbReference type="GO" id="GO:0004672">
    <property type="term" value="F:protein kinase activity"/>
    <property type="evidence" value="ECO:0007669"/>
    <property type="project" value="InterPro"/>
</dbReference>
<dbReference type="GO" id="GO:0005524">
    <property type="term" value="F:ATP binding"/>
    <property type="evidence" value="ECO:0007669"/>
    <property type="project" value="InterPro"/>
</dbReference>
<name>A0A3M7M6G2_9PLEO</name>
<dbReference type="InterPro" id="IPR011009">
    <property type="entry name" value="Kinase-like_dom_sf"/>
</dbReference>
<evidence type="ECO:0000259" key="2">
    <source>
        <dbReference type="PROSITE" id="PS50011"/>
    </source>
</evidence>
<organism evidence="3 4">
    <name type="scientific">Pyrenophora seminiperda CCB06</name>
    <dbReference type="NCBI Taxonomy" id="1302712"/>
    <lineage>
        <taxon>Eukaryota</taxon>
        <taxon>Fungi</taxon>
        <taxon>Dikarya</taxon>
        <taxon>Ascomycota</taxon>
        <taxon>Pezizomycotina</taxon>
        <taxon>Dothideomycetes</taxon>
        <taxon>Pleosporomycetidae</taxon>
        <taxon>Pleosporales</taxon>
        <taxon>Pleosporineae</taxon>
        <taxon>Pleosporaceae</taxon>
        <taxon>Pyrenophora</taxon>
    </lineage>
</organism>
<dbReference type="SUPFAM" id="SSF56112">
    <property type="entry name" value="Protein kinase-like (PK-like)"/>
    <property type="match status" value="1"/>
</dbReference>
<feature type="region of interest" description="Disordered" evidence="1">
    <location>
        <begin position="582"/>
        <end position="626"/>
    </location>
</feature>
<gene>
    <name evidence="3" type="ORF">GMOD_00000130</name>
</gene>
<dbReference type="EMBL" id="KE747824">
    <property type="protein sequence ID" value="RMZ70083.1"/>
    <property type="molecule type" value="Genomic_DNA"/>
</dbReference>
<dbReference type="Pfam" id="PF00069">
    <property type="entry name" value="Pkinase"/>
    <property type="match status" value="1"/>
</dbReference>
<protein>
    <submittedName>
        <fullName evidence="3">Kinase-like domain-containing</fullName>
    </submittedName>
</protein>
<dbReference type="SMART" id="SM00220">
    <property type="entry name" value="S_TKc"/>
    <property type="match status" value="1"/>
</dbReference>
<keyword evidence="3" id="KW-0418">Kinase</keyword>
<proteinExistence type="predicted"/>
<evidence type="ECO:0000256" key="1">
    <source>
        <dbReference type="SAM" id="MobiDB-lite"/>
    </source>
</evidence>
<reference evidence="3 4" key="1">
    <citation type="journal article" date="2014" name="PLoS ONE">
        <title>De novo Genome Assembly of the Fungal Plant Pathogen Pyrenophora semeniperda.</title>
        <authorList>
            <person name="Soliai M.M."/>
            <person name="Meyer S.E."/>
            <person name="Udall J.A."/>
            <person name="Elzinga D.E."/>
            <person name="Hermansen R.A."/>
            <person name="Bodily P.M."/>
            <person name="Hart A.A."/>
            <person name="Coleman C.E."/>
        </authorList>
    </citation>
    <scope>NUCLEOTIDE SEQUENCE [LARGE SCALE GENOMIC DNA]</scope>
    <source>
        <strain evidence="3 4">CCB06</strain>
        <tissue evidence="3">Mycelium</tissue>
    </source>
</reference>
<feature type="domain" description="Protein kinase" evidence="2">
    <location>
        <begin position="281"/>
        <end position="584"/>
    </location>
</feature>
<keyword evidence="4" id="KW-1185">Reference proteome</keyword>
<dbReference type="Proteomes" id="UP000265663">
    <property type="component" value="Unassembled WGS sequence"/>
</dbReference>
<dbReference type="InterPro" id="IPR000719">
    <property type="entry name" value="Prot_kinase_dom"/>
</dbReference>
<dbReference type="Gene3D" id="1.10.510.10">
    <property type="entry name" value="Transferase(Phosphotransferase) domain 1"/>
    <property type="match status" value="1"/>
</dbReference>
<sequence>MQHASNSPWRTTAIEHPKPQFSLQHTISLVNLQADQSWHYKNRGPPSPTASSASSCTTGSRSATPTTTNNNPWSNVMVSPSSTYSSKSTDSSSPDGSPNHTPQYTSRSTTPIAPQPIRVINPVAGFAPLSPPSSTYGESFRNGDYPGSPMNPYRQPAPPAPPLVPLVNGFINTSILSSQGQSLSGWFYELVRKQGWDAGLVKKIWQWTLSNPRLAILLFVCDDVASWRQASFFDLRDESLPFPEDRLQGIVGNARKVVEEQWRATSKELPLNGAHVDFTARETVPLVHQGLIRSSRNSEKSVDRVRMQGSSDDRVFVRKRFVIARQSQKAVLLEQVNRFRQYEHKNIATLLCSYAQPSHIGIVTEKAQYTLDEFLALPGSDPNRSKMLVDSMYDLSSALEYLHAQSICHRSIRPRKILIDGARILLAPFDIGQSIDTFSPTTASSQHMDQLHTYFQDQSYIYAAPEAIVSRGKRMADVFSLGCVFLSMMTVAQGQSLSVFAQYRAANSDDASYHQHLDRVASWRNRLHAATTSHLRNGLIGSGRKLRQLKAEAEWLTLIEKMLLPRPKERIKMASILNSLNSGRATGGRRRSLDSGGYSGQAAASLGTTNNTGNGNNGNSNTNSNTATLVDISEHTAPPPSQARKPELSVFDGYFQTQTRRLEPAGGW</sequence>
<dbReference type="OrthoDB" id="4062651at2759"/>
<dbReference type="PANTHER" id="PTHR44305:SF24">
    <property type="entry name" value="TYROSINE-PROTEIN KINASE C03B1.5-RELATED"/>
    <property type="match status" value="1"/>
</dbReference>
<feature type="compositionally biased region" description="Low complexity" evidence="1">
    <location>
        <begin position="49"/>
        <end position="72"/>
    </location>
</feature>
<feature type="compositionally biased region" description="Low complexity" evidence="1">
    <location>
        <begin position="79"/>
        <end position="98"/>
    </location>
</feature>
<feature type="compositionally biased region" description="Low complexity" evidence="1">
    <location>
        <begin position="602"/>
        <end position="626"/>
    </location>
</feature>
<keyword evidence="3" id="KW-0808">Transferase</keyword>
<dbReference type="PROSITE" id="PS50011">
    <property type="entry name" value="PROTEIN_KINASE_DOM"/>
    <property type="match status" value="1"/>
</dbReference>
<feature type="region of interest" description="Disordered" evidence="1">
    <location>
        <begin position="38"/>
        <end position="113"/>
    </location>
</feature>
<evidence type="ECO:0000313" key="4">
    <source>
        <dbReference type="Proteomes" id="UP000265663"/>
    </source>
</evidence>
<accession>A0A3M7M6G2</accession>
<evidence type="ECO:0000313" key="3">
    <source>
        <dbReference type="EMBL" id="RMZ70083.1"/>
    </source>
</evidence>
<feature type="compositionally biased region" description="Polar residues" evidence="1">
    <location>
        <begin position="99"/>
        <end position="112"/>
    </location>
</feature>